<name>A0A423KKP6_9PSED</name>
<dbReference type="RefSeq" id="WP_123406360.1">
    <property type="nucleotide sequence ID" value="NZ_MOBP01000007.1"/>
</dbReference>
<sequence>MLKVVSVKEPSSTRIEFGEYVLLNVEFDNERLPPAPFYWRTGDFVGSLVEVGINRKSGAVAKVGLIAYGEPKSLFSESKYWGGVSIAGIPILNVDGWPIDRYKDEVGYFTVEESELCFVLLFSPDNAVQSVYESFGVRFGVNSNYDLVWIAVKK</sequence>
<dbReference type="EMBL" id="MOBP01000007">
    <property type="protein sequence ID" value="RON53981.1"/>
    <property type="molecule type" value="Genomic_DNA"/>
</dbReference>
<protein>
    <submittedName>
        <fullName evidence="1">Uncharacterized protein</fullName>
    </submittedName>
</protein>
<dbReference type="Proteomes" id="UP000283627">
    <property type="component" value="Unassembled WGS sequence"/>
</dbReference>
<evidence type="ECO:0000313" key="2">
    <source>
        <dbReference type="Proteomes" id="UP000283627"/>
    </source>
</evidence>
<gene>
    <name evidence="1" type="ORF">BK665_12955</name>
</gene>
<reference evidence="1 2" key="1">
    <citation type="submission" date="2016-10" db="EMBL/GenBank/DDBJ databases">
        <title>Comparative genome analysis of multiple Pseudomonas spp. focuses on biocontrol and plant growth promoting traits.</title>
        <authorList>
            <person name="Tao X.-Y."/>
            <person name="Taylor C.G."/>
        </authorList>
    </citation>
    <scope>NUCLEOTIDE SEQUENCE [LARGE SCALE GENOMIC DNA]</scope>
    <source>
        <strain evidence="1 2">39A2</strain>
    </source>
</reference>
<dbReference type="AlphaFoldDB" id="A0A423KKP6"/>
<evidence type="ECO:0000313" key="1">
    <source>
        <dbReference type="EMBL" id="RON53981.1"/>
    </source>
</evidence>
<proteinExistence type="predicted"/>
<organism evidence="1 2">
    <name type="scientific">Pseudomonas frederiksbergensis</name>
    <dbReference type="NCBI Taxonomy" id="104087"/>
    <lineage>
        <taxon>Bacteria</taxon>
        <taxon>Pseudomonadati</taxon>
        <taxon>Pseudomonadota</taxon>
        <taxon>Gammaproteobacteria</taxon>
        <taxon>Pseudomonadales</taxon>
        <taxon>Pseudomonadaceae</taxon>
        <taxon>Pseudomonas</taxon>
    </lineage>
</organism>
<accession>A0A423KKP6</accession>
<dbReference type="OrthoDB" id="1952294at2"/>
<comment type="caution">
    <text evidence="1">The sequence shown here is derived from an EMBL/GenBank/DDBJ whole genome shotgun (WGS) entry which is preliminary data.</text>
</comment>